<evidence type="ECO:0000313" key="1">
    <source>
        <dbReference type="EMBL" id="KAI8555791.1"/>
    </source>
</evidence>
<comment type="caution">
    <text evidence="1">The sequence shown here is derived from an EMBL/GenBank/DDBJ whole genome shotgun (WGS) entry which is preliminary data.</text>
</comment>
<name>A0ACC0NRA4_RHOML</name>
<sequence length="537" mass="59552">MEETRPLLVERRPDIVEPAAGEYSSSSTTTTTAVLLLATFVTFTGSFDSGCASGYSSAAESGIREDLGLTTAQVCPLTTPLNYLLPPTLLCFRFNIHVWSNVGCHRKWQNSRSHWPKKVLMQSIWLCDIFYVMGWLAILFAKGVWWLDFGRLTMGFGVGIHTYVASVYVAEITPKKIRGGFTAANMLVLCFGVSLMFFMGNVLTWRTMAIIGLVPCFVQSVGMFFIPESPRWLKKKKKINRNRGGSLAPSPNKLYRLCACAHTRRSLRILNRRCKCTQAKIGREKELENTLRRLRGKNADIFSEMAEIKDYTETFEQLSKTSILNLFERRYAHPLTIGVGIMLLQQFGGSNGILYYASSIFEAAGCSASVGTTAMAIIQIPFTALNVILVDKSGRRPLLMVSAAGTCLGNILVGLGFLFQGFQYSSELCAILVLSGILIYMASYSAGMNATPYTLMSEIFPVNIRGSAGSLVIFTNWFTAWIVSYSFNFLFDWSPPGVFFIFAAICGSTILFVAKLVPETKGRSLEEIQASMTHLLQ</sequence>
<proteinExistence type="predicted"/>
<protein>
    <submittedName>
        <fullName evidence="1">Uncharacterized protein</fullName>
    </submittedName>
</protein>
<reference evidence="1" key="1">
    <citation type="submission" date="2022-02" db="EMBL/GenBank/DDBJ databases">
        <title>Plant Genome Project.</title>
        <authorList>
            <person name="Zhang R.-G."/>
        </authorList>
    </citation>
    <scope>NUCLEOTIDE SEQUENCE</scope>
    <source>
        <strain evidence="1">AT1</strain>
    </source>
</reference>
<evidence type="ECO:0000313" key="2">
    <source>
        <dbReference type="Proteomes" id="UP001062846"/>
    </source>
</evidence>
<gene>
    <name evidence="1" type="ORF">RHMOL_Rhmol05G0201700</name>
</gene>
<keyword evidence="2" id="KW-1185">Reference proteome</keyword>
<accession>A0ACC0NRA4</accession>
<dbReference type="Proteomes" id="UP001062846">
    <property type="component" value="Chromosome 5"/>
</dbReference>
<dbReference type="EMBL" id="CM046392">
    <property type="protein sequence ID" value="KAI8555791.1"/>
    <property type="molecule type" value="Genomic_DNA"/>
</dbReference>
<organism evidence="1 2">
    <name type="scientific">Rhododendron molle</name>
    <name type="common">Chinese azalea</name>
    <name type="synonym">Azalea mollis</name>
    <dbReference type="NCBI Taxonomy" id="49168"/>
    <lineage>
        <taxon>Eukaryota</taxon>
        <taxon>Viridiplantae</taxon>
        <taxon>Streptophyta</taxon>
        <taxon>Embryophyta</taxon>
        <taxon>Tracheophyta</taxon>
        <taxon>Spermatophyta</taxon>
        <taxon>Magnoliopsida</taxon>
        <taxon>eudicotyledons</taxon>
        <taxon>Gunneridae</taxon>
        <taxon>Pentapetalae</taxon>
        <taxon>asterids</taxon>
        <taxon>Ericales</taxon>
        <taxon>Ericaceae</taxon>
        <taxon>Ericoideae</taxon>
        <taxon>Rhodoreae</taxon>
        <taxon>Rhododendron</taxon>
    </lineage>
</organism>